<dbReference type="AlphaFoldDB" id="A0A366I538"/>
<dbReference type="Pfam" id="PF05598">
    <property type="entry name" value="DUF772"/>
    <property type="match status" value="1"/>
</dbReference>
<dbReference type="InterPro" id="IPR008490">
    <property type="entry name" value="Transposase_InsH_N"/>
</dbReference>
<dbReference type="OrthoDB" id="9789070at2"/>
<keyword evidence="3" id="KW-1185">Reference proteome</keyword>
<proteinExistence type="predicted"/>
<evidence type="ECO:0000313" key="3">
    <source>
        <dbReference type="Proteomes" id="UP000253490"/>
    </source>
</evidence>
<comment type="caution">
    <text evidence="2">The sequence shown here is derived from an EMBL/GenBank/DDBJ whole genome shotgun (WGS) entry which is preliminary data.</text>
</comment>
<organism evidence="2 3">
    <name type="scientific">Alkalibaculum bacchi</name>
    <dbReference type="NCBI Taxonomy" id="645887"/>
    <lineage>
        <taxon>Bacteria</taxon>
        <taxon>Bacillati</taxon>
        <taxon>Bacillota</taxon>
        <taxon>Clostridia</taxon>
        <taxon>Eubacteriales</taxon>
        <taxon>Eubacteriaceae</taxon>
        <taxon>Alkalibaculum</taxon>
    </lineage>
</organism>
<protein>
    <recommendedName>
        <fullName evidence="1">Transposase InsH N-terminal domain-containing protein</fullName>
    </recommendedName>
</protein>
<reference evidence="2 3" key="1">
    <citation type="submission" date="2018-06" db="EMBL/GenBank/DDBJ databases">
        <title>Genomic Encyclopedia of Type Strains, Phase IV (KMG-IV): sequencing the most valuable type-strain genomes for metagenomic binning, comparative biology and taxonomic classification.</title>
        <authorList>
            <person name="Goeker M."/>
        </authorList>
    </citation>
    <scope>NUCLEOTIDE SEQUENCE [LARGE SCALE GENOMIC DNA]</scope>
    <source>
        <strain evidence="2 3">DSM 22112</strain>
    </source>
</reference>
<gene>
    <name evidence="2" type="ORF">DES36_11380</name>
</gene>
<accession>A0A366I538</accession>
<dbReference type="Proteomes" id="UP000253490">
    <property type="component" value="Unassembled WGS sequence"/>
</dbReference>
<name>A0A366I538_9FIRM</name>
<feature type="domain" description="Transposase InsH N-terminal" evidence="1">
    <location>
        <begin position="22"/>
        <end position="75"/>
    </location>
</feature>
<sequence>MSRYIHTEFDRNQVGFIPESYDDNPARVIDALIDSLDMEKLGFTYATPKKTGRKPYNPKDMCKLYTYGYFGGIRS</sequence>
<dbReference type="EMBL" id="QNRX01000013">
    <property type="protein sequence ID" value="RBP61862.1"/>
    <property type="molecule type" value="Genomic_DNA"/>
</dbReference>
<dbReference type="RefSeq" id="WP_113921136.1">
    <property type="nucleotide sequence ID" value="NZ_QNRX01000013.1"/>
</dbReference>
<evidence type="ECO:0000313" key="2">
    <source>
        <dbReference type="EMBL" id="RBP61862.1"/>
    </source>
</evidence>
<evidence type="ECO:0000259" key="1">
    <source>
        <dbReference type="Pfam" id="PF05598"/>
    </source>
</evidence>